<dbReference type="PROSITE" id="PS51257">
    <property type="entry name" value="PROKAR_LIPOPROTEIN"/>
    <property type="match status" value="1"/>
</dbReference>
<feature type="compositionally biased region" description="Polar residues" evidence="1">
    <location>
        <begin position="68"/>
        <end position="80"/>
    </location>
</feature>
<dbReference type="EMBL" id="CP144546">
    <property type="protein sequence ID" value="WVW85297.1"/>
    <property type="molecule type" value="Genomic_DNA"/>
</dbReference>
<feature type="compositionally biased region" description="Basic residues" evidence="1">
    <location>
        <begin position="121"/>
        <end position="132"/>
    </location>
</feature>
<keyword evidence="2" id="KW-0812">Transmembrane</keyword>
<feature type="region of interest" description="Disordered" evidence="1">
    <location>
        <begin position="48"/>
        <end position="176"/>
    </location>
</feature>
<proteinExistence type="predicted"/>
<dbReference type="AlphaFoldDB" id="A0AAJ8KDC7"/>
<evidence type="ECO:0000256" key="2">
    <source>
        <dbReference type="SAM" id="Phobius"/>
    </source>
</evidence>
<reference evidence="3" key="1">
    <citation type="submission" date="2013-07" db="EMBL/GenBank/DDBJ databases">
        <authorList>
            <consortium name="The Broad Institute Genome Sequencing Platform"/>
            <person name="Cuomo C."/>
            <person name="Litvintseva A."/>
            <person name="Chen Y."/>
            <person name="Heitman J."/>
            <person name="Sun S."/>
            <person name="Springer D."/>
            <person name="Dromer F."/>
            <person name="Young S.K."/>
            <person name="Zeng Q."/>
            <person name="Gargeya S."/>
            <person name="Fitzgerald M."/>
            <person name="Abouelleil A."/>
            <person name="Alvarado L."/>
            <person name="Berlin A.M."/>
            <person name="Chapman S.B."/>
            <person name="Dewar J."/>
            <person name="Goldberg J."/>
            <person name="Griggs A."/>
            <person name="Gujja S."/>
            <person name="Hansen M."/>
            <person name="Howarth C."/>
            <person name="Imamovic A."/>
            <person name="Larimer J."/>
            <person name="McCowan C."/>
            <person name="Murphy C."/>
            <person name="Pearson M."/>
            <person name="Priest M."/>
            <person name="Roberts A."/>
            <person name="Saif S."/>
            <person name="Shea T."/>
            <person name="Sykes S."/>
            <person name="Wortman J."/>
            <person name="Nusbaum C."/>
            <person name="Birren B."/>
        </authorList>
    </citation>
    <scope>NUCLEOTIDE SEQUENCE</scope>
    <source>
        <strain evidence="3">CBS 10118</strain>
    </source>
</reference>
<name>A0AAJ8KDC7_9TREE</name>
<feature type="transmembrane region" description="Helical" evidence="2">
    <location>
        <begin position="15"/>
        <end position="34"/>
    </location>
</feature>
<organism evidence="3 4">
    <name type="scientific">Kwoniella bestiolae CBS 10118</name>
    <dbReference type="NCBI Taxonomy" id="1296100"/>
    <lineage>
        <taxon>Eukaryota</taxon>
        <taxon>Fungi</taxon>
        <taxon>Dikarya</taxon>
        <taxon>Basidiomycota</taxon>
        <taxon>Agaricomycotina</taxon>
        <taxon>Tremellomycetes</taxon>
        <taxon>Tremellales</taxon>
        <taxon>Cryptococcaceae</taxon>
        <taxon>Kwoniella</taxon>
    </lineage>
</organism>
<dbReference type="RefSeq" id="XP_019045013.2">
    <property type="nucleotide sequence ID" value="XM_019193536.2"/>
</dbReference>
<evidence type="ECO:0000256" key="1">
    <source>
        <dbReference type="SAM" id="MobiDB-lite"/>
    </source>
</evidence>
<evidence type="ECO:0000313" key="4">
    <source>
        <dbReference type="Proteomes" id="UP000092730"/>
    </source>
</evidence>
<gene>
    <name evidence="3" type="ORF">I302_107335</name>
</gene>
<keyword evidence="4" id="KW-1185">Reference proteome</keyword>
<dbReference type="Proteomes" id="UP000092730">
    <property type="component" value="Chromosome 6"/>
</dbReference>
<evidence type="ECO:0000313" key="3">
    <source>
        <dbReference type="EMBL" id="WVW85297.1"/>
    </source>
</evidence>
<dbReference type="GeneID" id="30211328"/>
<protein>
    <submittedName>
        <fullName evidence="3">Uncharacterized protein</fullName>
    </submittedName>
</protein>
<accession>A0AAJ8KDC7</accession>
<dbReference type="KEGG" id="kbi:30211328"/>
<keyword evidence="2" id="KW-0472">Membrane</keyword>
<keyword evidence="2" id="KW-1133">Transmembrane helix</keyword>
<reference evidence="3" key="2">
    <citation type="submission" date="2024-02" db="EMBL/GenBank/DDBJ databases">
        <title>Comparative genomics of Cryptococcus and Kwoniella reveals pathogenesis evolution and contrasting modes of karyotype evolution via chromosome fusion or intercentromeric recombination.</title>
        <authorList>
            <person name="Coelho M.A."/>
            <person name="David-Palma M."/>
            <person name="Shea T."/>
            <person name="Bowers K."/>
            <person name="McGinley-Smith S."/>
            <person name="Mohammad A.W."/>
            <person name="Gnirke A."/>
            <person name="Yurkov A.M."/>
            <person name="Nowrousian M."/>
            <person name="Sun S."/>
            <person name="Cuomo C.A."/>
            <person name="Heitman J."/>
        </authorList>
    </citation>
    <scope>NUCLEOTIDE SEQUENCE</scope>
    <source>
        <strain evidence="3">CBS 10118</strain>
    </source>
</reference>
<sequence length="176" mass="19163">MIITRDESDQPPSPFSYFFPLLLIMMACGGYIYWRRRGHSEQQTSLPLHFPSRAPTGIRLSEDGPPATTFTHDNASTDSLPTHALQEIPELQQPTPLPYSDNHPLPLSHLPSKASSILGIGKHRRSAKGKRKGPIEDEEISEEEGTSKFGIGDEGDGASESDDSGDGDELGPLGNK</sequence>
<feature type="compositionally biased region" description="Acidic residues" evidence="1">
    <location>
        <begin position="153"/>
        <end position="169"/>
    </location>
</feature>